<evidence type="ECO:0000313" key="1">
    <source>
        <dbReference type="EMBL" id="OAF16277.1"/>
    </source>
</evidence>
<dbReference type="Proteomes" id="UP000077173">
    <property type="component" value="Unassembled WGS sequence"/>
</dbReference>
<name>A0A176Z781_9BRAD</name>
<organism evidence="1 2">
    <name type="scientific">Bradyrhizobium neotropicale</name>
    <dbReference type="NCBI Taxonomy" id="1497615"/>
    <lineage>
        <taxon>Bacteria</taxon>
        <taxon>Pseudomonadati</taxon>
        <taxon>Pseudomonadota</taxon>
        <taxon>Alphaproteobacteria</taxon>
        <taxon>Hyphomicrobiales</taxon>
        <taxon>Nitrobacteraceae</taxon>
        <taxon>Bradyrhizobium</taxon>
    </lineage>
</organism>
<dbReference type="EMBL" id="LSEF01000058">
    <property type="protein sequence ID" value="OAF16277.1"/>
    <property type="molecule type" value="Genomic_DNA"/>
</dbReference>
<protein>
    <submittedName>
        <fullName evidence="1">Uncharacterized protein</fullName>
    </submittedName>
</protein>
<dbReference type="AlphaFoldDB" id="A0A176Z781"/>
<sequence length="62" mass="6498">MLKAGEVFEIALFAHDALHRLGSAGRCRGVSLSRCGACGKMRTNRPIAGVMDSGLALARAPE</sequence>
<reference evidence="1 2" key="1">
    <citation type="submission" date="2016-02" db="EMBL/GenBank/DDBJ databases">
        <title>Draft genome sequence of the strain BR 10247T Bradyrhizobium neotropicale isolated from nodules of Centrolobium paraense.</title>
        <authorList>
            <person name="Simoes-Araujo J.L."/>
            <person name="Barauna A.C."/>
            <person name="Silva K."/>
            <person name="Zilli J.E."/>
        </authorList>
    </citation>
    <scope>NUCLEOTIDE SEQUENCE [LARGE SCALE GENOMIC DNA]</scope>
    <source>
        <strain evidence="1 2">BR 10247</strain>
    </source>
</reference>
<gene>
    <name evidence="1" type="ORF">AXW67_13485</name>
</gene>
<keyword evidence="2" id="KW-1185">Reference proteome</keyword>
<proteinExistence type="predicted"/>
<comment type="caution">
    <text evidence="1">The sequence shown here is derived from an EMBL/GenBank/DDBJ whole genome shotgun (WGS) entry which is preliminary data.</text>
</comment>
<evidence type="ECO:0000313" key="2">
    <source>
        <dbReference type="Proteomes" id="UP000077173"/>
    </source>
</evidence>
<accession>A0A176Z781</accession>